<evidence type="ECO:0000259" key="3">
    <source>
        <dbReference type="Pfam" id="PF25137"/>
    </source>
</evidence>
<dbReference type="GO" id="GO:0004022">
    <property type="term" value="F:alcohol dehydrogenase (NAD+) activity"/>
    <property type="evidence" value="ECO:0007669"/>
    <property type="project" value="UniProtKB-ARBA"/>
</dbReference>
<dbReference type="Pfam" id="PF00465">
    <property type="entry name" value="Fe-ADH"/>
    <property type="match status" value="1"/>
</dbReference>
<gene>
    <name evidence="4" type="ORF">ESZ54_11230</name>
</gene>
<keyword evidence="5" id="KW-1185">Reference proteome</keyword>
<organism evidence="4 5">
    <name type="scientific">Vagococcus silagei</name>
    <dbReference type="NCBI Taxonomy" id="2508885"/>
    <lineage>
        <taxon>Bacteria</taxon>
        <taxon>Bacillati</taxon>
        <taxon>Bacillota</taxon>
        <taxon>Bacilli</taxon>
        <taxon>Lactobacillales</taxon>
        <taxon>Enterococcaceae</taxon>
        <taxon>Vagococcus</taxon>
    </lineage>
</organism>
<accession>A0A4S3AZV2</accession>
<name>A0A4S3AZV2_9ENTE</name>
<dbReference type="InterPro" id="IPR001670">
    <property type="entry name" value="ADH_Fe/GldA"/>
</dbReference>
<dbReference type="CDD" id="cd14863">
    <property type="entry name" value="Fe-ADH-like"/>
    <property type="match status" value="1"/>
</dbReference>
<feature type="domain" description="Fe-containing alcohol dehydrogenase-like C-terminal" evidence="3">
    <location>
        <begin position="188"/>
        <end position="381"/>
    </location>
</feature>
<dbReference type="EMBL" id="SDGV01000029">
    <property type="protein sequence ID" value="THB60281.1"/>
    <property type="molecule type" value="Genomic_DNA"/>
</dbReference>
<comment type="caution">
    <text evidence="4">The sequence shown here is derived from an EMBL/GenBank/DDBJ whole genome shotgun (WGS) entry which is preliminary data.</text>
</comment>
<dbReference type="InterPro" id="IPR056798">
    <property type="entry name" value="ADH_Fe_C"/>
</dbReference>
<proteinExistence type="predicted"/>
<evidence type="ECO:0000259" key="2">
    <source>
        <dbReference type="Pfam" id="PF00465"/>
    </source>
</evidence>
<reference evidence="4 5" key="1">
    <citation type="submission" date="2019-01" db="EMBL/GenBank/DDBJ databases">
        <title>Vagococcus silagei sp. nov. isolated from brewer's grain.</title>
        <authorList>
            <person name="Guu J.-R."/>
        </authorList>
    </citation>
    <scope>NUCLEOTIDE SEQUENCE [LARGE SCALE GENOMIC DNA]</scope>
    <source>
        <strain evidence="4 5">2B-2</strain>
    </source>
</reference>
<dbReference type="OrthoDB" id="9815791at2"/>
<dbReference type="RefSeq" id="WP_136137749.1">
    <property type="nucleotide sequence ID" value="NZ_SDGV01000029.1"/>
</dbReference>
<dbReference type="FunFam" id="3.40.50.1970:FF:000003">
    <property type="entry name" value="Alcohol dehydrogenase, iron-containing"/>
    <property type="match status" value="1"/>
</dbReference>
<keyword evidence="1" id="KW-0560">Oxidoreductase</keyword>
<dbReference type="Pfam" id="PF25137">
    <property type="entry name" value="ADH_Fe_C"/>
    <property type="match status" value="1"/>
</dbReference>
<dbReference type="GO" id="GO:0046872">
    <property type="term" value="F:metal ion binding"/>
    <property type="evidence" value="ECO:0007669"/>
    <property type="project" value="InterPro"/>
</dbReference>
<evidence type="ECO:0000313" key="5">
    <source>
        <dbReference type="Proteomes" id="UP000310506"/>
    </source>
</evidence>
<protein>
    <submittedName>
        <fullName evidence="4">Iron-containing alcohol dehydrogenase</fullName>
    </submittedName>
</protein>
<feature type="domain" description="Alcohol dehydrogenase iron-type/glycerol dehydrogenase GldA" evidence="2">
    <location>
        <begin position="14"/>
        <end position="177"/>
    </location>
</feature>
<dbReference type="PANTHER" id="PTHR11496">
    <property type="entry name" value="ALCOHOL DEHYDROGENASE"/>
    <property type="match status" value="1"/>
</dbReference>
<dbReference type="AlphaFoldDB" id="A0A4S3AZV2"/>
<evidence type="ECO:0000256" key="1">
    <source>
        <dbReference type="ARBA" id="ARBA00023002"/>
    </source>
</evidence>
<dbReference type="PANTHER" id="PTHR11496:SF83">
    <property type="entry name" value="HYDROXYACID-OXOACID TRANSHYDROGENASE, MITOCHONDRIAL"/>
    <property type="match status" value="1"/>
</dbReference>
<evidence type="ECO:0000313" key="4">
    <source>
        <dbReference type="EMBL" id="THB60281.1"/>
    </source>
</evidence>
<dbReference type="SUPFAM" id="SSF56796">
    <property type="entry name" value="Dehydroquinate synthase-like"/>
    <property type="match status" value="1"/>
</dbReference>
<dbReference type="Proteomes" id="UP000310506">
    <property type="component" value="Unassembled WGS sequence"/>
</dbReference>
<dbReference type="Gene3D" id="1.20.1090.10">
    <property type="entry name" value="Dehydroquinate synthase-like - alpha domain"/>
    <property type="match status" value="1"/>
</dbReference>
<sequence>MLNYKLEQNVKVLVTNELSETVLDVLKDFNYQKPFIVIDSFLLNNEAIKTLLDTLTKANKAYTIYDKVIPNPPIESIDTGVDFFKAEKCDSILAIGGGSVIDAARGINIVRHLGGSIADYAYDKEIKSFCNGLIAIPTTSGTGSELSNALIVTDTINNEKIAVLSNLAVSEVAILNPQLALSLPEQLTISTGLDAFSHAAEAYTSTLSTPVVDAICEKIMFLIYNYLPKAAKDGQNLEARERMMVAAALGGWVLNNGGTHIGHSQAHIIGAKLGIAHGQACAYALPGTLKATAAVKAKKIKEIGYILGTEFPENVTDDEIGNITAARYREFRDDILGLTPFDSLNIKREDVMALAKEVQTERFAGNTPFELTDDVIAQLMHDFG</sequence>
<dbReference type="InterPro" id="IPR039697">
    <property type="entry name" value="Alcohol_dehydrogenase_Fe"/>
</dbReference>
<dbReference type="Gene3D" id="3.40.50.1970">
    <property type="match status" value="1"/>
</dbReference>